<feature type="region of interest" description="Disordered" evidence="3">
    <location>
        <begin position="130"/>
        <end position="175"/>
    </location>
</feature>
<dbReference type="EMBL" id="WFLM01000004">
    <property type="protein sequence ID" value="KAB8037787.1"/>
    <property type="molecule type" value="Genomic_DNA"/>
</dbReference>
<dbReference type="SUPFAM" id="SSF52172">
    <property type="entry name" value="CheY-like"/>
    <property type="match status" value="1"/>
</dbReference>
<organism evidence="5 6">
    <name type="scientific">Silvanigrella paludirubra</name>
    <dbReference type="NCBI Taxonomy" id="2499159"/>
    <lineage>
        <taxon>Bacteria</taxon>
        <taxon>Pseudomonadati</taxon>
        <taxon>Bdellovibrionota</taxon>
        <taxon>Oligoflexia</taxon>
        <taxon>Silvanigrellales</taxon>
        <taxon>Silvanigrellaceae</taxon>
        <taxon>Silvanigrella</taxon>
    </lineage>
</organism>
<dbReference type="Pfam" id="PF00072">
    <property type="entry name" value="Response_reg"/>
    <property type="match status" value="1"/>
</dbReference>
<evidence type="ECO:0000313" key="6">
    <source>
        <dbReference type="Proteomes" id="UP000437748"/>
    </source>
</evidence>
<evidence type="ECO:0000259" key="4">
    <source>
        <dbReference type="PROSITE" id="PS50110"/>
    </source>
</evidence>
<evidence type="ECO:0000256" key="3">
    <source>
        <dbReference type="SAM" id="MobiDB-lite"/>
    </source>
</evidence>
<dbReference type="CDD" id="cd00156">
    <property type="entry name" value="REC"/>
    <property type="match status" value="1"/>
</dbReference>
<dbReference type="PROSITE" id="PS50110">
    <property type="entry name" value="RESPONSE_REGULATORY"/>
    <property type="match status" value="1"/>
</dbReference>
<comment type="caution">
    <text evidence="5">The sequence shown here is derived from an EMBL/GenBank/DDBJ whole genome shotgun (WGS) entry which is preliminary data.</text>
</comment>
<dbReference type="PANTHER" id="PTHR44591:SF3">
    <property type="entry name" value="RESPONSE REGULATORY DOMAIN-CONTAINING PROTEIN"/>
    <property type="match status" value="1"/>
</dbReference>
<dbReference type="SMART" id="SM00448">
    <property type="entry name" value="REC"/>
    <property type="match status" value="1"/>
</dbReference>
<proteinExistence type="predicted"/>
<dbReference type="AlphaFoldDB" id="A0A6N6VWI4"/>
<dbReference type="GO" id="GO:0000160">
    <property type="term" value="P:phosphorelay signal transduction system"/>
    <property type="evidence" value="ECO:0007669"/>
    <property type="project" value="InterPro"/>
</dbReference>
<sequence length="256" mass="27553">MATKSILIVDDAAETRIFLKGIINSLGFAHFEAKSGIDALKILNDHMIDLVILDVLMPNFDGYQTLEFINKLKQKQDIKVVFLTGKKGELDQAKIDELKPDDLIHKTVEIQVLKTKLKKLLDGSIPPTKPPIASPVASQTQAPIAPPPVSAPTPAAAKPAAPTPAQPAPKPAAPAESKLDLAAKITNMPIELDIKIIKLTQSGITFSAKFQFKEGAQLSIDCQKAAAALKKTGELSVKVLKCTPEADLYIVNTQHT</sequence>
<protein>
    <submittedName>
        <fullName evidence="5">Response regulator</fullName>
    </submittedName>
</protein>
<keyword evidence="6" id="KW-1185">Reference proteome</keyword>
<feature type="modified residue" description="4-aspartylphosphate" evidence="2">
    <location>
        <position position="54"/>
    </location>
</feature>
<evidence type="ECO:0000256" key="1">
    <source>
        <dbReference type="ARBA" id="ARBA00022553"/>
    </source>
</evidence>
<evidence type="ECO:0000256" key="2">
    <source>
        <dbReference type="PROSITE-ProRule" id="PRU00169"/>
    </source>
</evidence>
<keyword evidence="1 2" id="KW-0597">Phosphoprotein</keyword>
<dbReference type="RefSeq" id="WP_153420864.1">
    <property type="nucleotide sequence ID" value="NZ_WFLM01000004.1"/>
</dbReference>
<dbReference type="Proteomes" id="UP000437748">
    <property type="component" value="Unassembled WGS sequence"/>
</dbReference>
<feature type="compositionally biased region" description="Pro residues" evidence="3">
    <location>
        <begin position="161"/>
        <end position="172"/>
    </location>
</feature>
<name>A0A6N6VWI4_9BACT</name>
<dbReference type="InterPro" id="IPR011006">
    <property type="entry name" value="CheY-like_superfamily"/>
</dbReference>
<evidence type="ECO:0000313" key="5">
    <source>
        <dbReference type="EMBL" id="KAB8037787.1"/>
    </source>
</evidence>
<dbReference type="PANTHER" id="PTHR44591">
    <property type="entry name" value="STRESS RESPONSE REGULATOR PROTEIN 1"/>
    <property type="match status" value="1"/>
</dbReference>
<dbReference type="Gene3D" id="3.40.50.2300">
    <property type="match status" value="1"/>
</dbReference>
<accession>A0A6N6VWI4</accession>
<gene>
    <name evidence="5" type="ORF">GCL60_11475</name>
</gene>
<reference evidence="5 6" key="1">
    <citation type="submission" date="2019-10" db="EMBL/GenBank/DDBJ databases">
        <title>New species of Slilvanegrellaceae.</title>
        <authorList>
            <person name="Pitt A."/>
            <person name="Hahn M.W."/>
        </authorList>
    </citation>
    <scope>NUCLEOTIDE SEQUENCE [LARGE SCALE GENOMIC DNA]</scope>
    <source>
        <strain evidence="5 6">SP-Ram-0.45-NSY-1</strain>
    </source>
</reference>
<feature type="domain" description="Response regulatory" evidence="4">
    <location>
        <begin position="5"/>
        <end position="121"/>
    </location>
</feature>
<dbReference type="InterPro" id="IPR001789">
    <property type="entry name" value="Sig_transdc_resp-reg_receiver"/>
</dbReference>
<dbReference type="OrthoDB" id="9786548at2"/>
<dbReference type="InterPro" id="IPR050595">
    <property type="entry name" value="Bact_response_regulator"/>
</dbReference>